<protein>
    <submittedName>
        <fullName evidence="2">Uncharacterized protein</fullName>
    </submittedName>
</protein>
<evidence type="ECO:0000313" key="3">
    <source>
        <dbReference type="Proteomes" id="UP001174677"/>
    </source>
</evidence>
<evidence type="ECO:0000313" key="2">
    <source>
        <dbReference type="EMBL" id="KAJ9171075.1"/>
    </source>
</evidence>
<sequence>MSTPQPTLSNILASILDRNRLIEPNLFDWLRNLKLVLNLEHIGYVLDSNVPSPLPREATQEEHETLDKWKEHDMRASEILLHLQELYGEHSRNARYEISRQLFRMRMYEGQNVEDHVHKMIWLIEQLEHLDFNVDFQLQMDLILQSLPESFGNFVTNFHMTKQECTLVGLLNMLVIAQKNMPGNKGKEVALITSSFARKSNKKKGNKKKKPQIPGPSKKIAKQKGKTKADGGKGKCFHC</sequence>
<evidence type="ECO:0000256" key="1">
    <source>
        <dbReference type="SAM" id="MobiDB-lite"/>
    </source>
</evidence>
<gene>
    <name evidence="2" type="ORF">P3X46_019123</name>
</gene>
<feature type="region of interest" description="Disordered" evidence="1">
    <location>
        <begin position="198"/>
        <end position="239"/>
    </location>
</feature>
<accession>A0ABQ9LU76</accession>
<dbReference type="EMBL" id="JARPOI010000010">
    <property type="protein sequence ID" value="KAJ9171075.1"/>
    <property type="molecule type" value="Genomic_DNA"/>
</dbReference>
<comment type="caution">
    <text evidence="2">The sequence shown here is derived from an EMBL/GenBank/DDBJ whole genome shotgun (WGS) entry which is preliminary data.</text>
</comment>
<reference evidence="2 3" key="1">
    <citation type="journal article" date="2023" name="Plant Biotechnol. J.">
        <title>Chromosome-level wild Hevea brasiliensis genome provides new tools for genomic-assisted breeding and valuable loci to elevate rubber yield.</title>
        <authorList>
            <person name="Cheng H."/>
            <person name="Song X."/>
            <person name="Hu Y."/>
            <person name="Wu T."/>
            <person name="Yang Q."/>
            <person name="An Z."/>
            <person name="Feng S."/>
            <person name="Deng Z."/>
            <person name="Wu W."/>
            <person name="Zeng X."/>
            <person name="Tu M."/>
            <person name="Wang X."/>
            <person name="Huang H."/>
        </authorList>
    </citation>
    <scope>NUCLEOTIDE SEQUENCE [LARGE SCALE GENOMIC DNA]</scope>
    <source>
        <strain evidence="2">MT/VB/25A 57/8</strain>
    </source>
</reference>
<organism evidence="2 3">
    <name type="scientific">Hevea brasiliensis</name>
    <name type="common">Para rubber tree</name>
    <name type="synonym">Siphonia brasiliensis</name>
    <dbReference type="NCBI Taxonomy" id="3981"/>
    <lineage>
        <taxon>Eukaryota</taxon>
        <taxon>Viridiplantae</taxon>
        <taxon>Streptophyta</taxon>
        <taxon>Embryophyta</taxon>
        <taxon>Tracheophyta</taxon>
        <taxon>Spermatophyta</taxon>
        <taxon>Magnoliopsida</taxon>
        <taxon>eudicotyledons</taxon>
        <taxon>Gunneridae</taxon>
        <taxon>Pentapetalae</taxon>
        <taxon>rosids</taxon>
        <taxon>fabids</taxon>
        <taxon>Malpighiales</taxon>
        <taxon>Euphorbiaceae</taxon>
        <taxon>Crotonoideae</taxon>
        <taxon>Micrandreae</taxon>
        <taxon>Hevea</taxon>
    </lineage>
</organism>
<feature type="compositionally biased region" description="Basic residues" evidence="1">
    <location>
        <begin position="199"/>
        <end position="211"/>
    </location>
</feature>
<keyword evidence="3" id="KW-1185">Reference proteome</keyword>
<dbReference type="Proteomes" id="UP001174677">
    <property type="component" value="Chromosome 10"/>
</dbReference>
<proteinExistence type="predicted"/>
<dbReference type="Pfam" id="PF14223">
    <property type="entry name" value="Retrotran_gag_2"/>
    <property type="match status" value="1"/>
</dbReference>
<name>A0ABQ9LU76_HEVBR</name>